<reference evidence="2" key="1">
    <citation type="submission" date="2016-05" db="EMBL/GenBank/DDBJ databases">
        <authorList>
            <person name="Lavstsen T."/>
            <person name="Jespersen J.S."/>
        </authorList>
    </citation>
    <scope>NUCLEOTIDE SEQUENCE</scope>
    <source>
        <tissue evidence="2">Brain</tissue>
    </source>
</reference>
<feature type="region of interest" description="Disordered" evidence="1">
    <location>
        <begin position="1"/>
        <end position="21"/>
    </location>
</feature>
<gene>
    <name evidence="2" type="primary">Nfu_g_1_000675</name>
</gene>
<organism evidence="2">
    <name type="scientific">Nothobranchius pienaari</name>
    <dbReference type="NCBI Taxonomy" id="704102"/>
    <lineage>
        <taxon>Eukaryota</taxon>
        <taxon>Metazoa</taxon>
        <taxon>Chordata</taxon>
        <taxon>Craniata</taxon>
        <taxon>Vertebrata</taxon>
        <taxon>Euteleostomi</taxon>
        <taxon>Actinopterygii</taxon>
        <taxon>Neopterygii</taxon>
        <taxon>Teleostei</taxon>
        <taxon>Neoteleostei</taxon>
        <taxon>Acanthomorphata</taxon>
        <taxon>Ovalentaria</taxon>
        <taxon>Atherinomorphae</taxon>
        <taxon>Cyprinodontiformes</taxon>
        <taxon>Nothobranchiidae</taxon>
        <taxon>Nothobranchius</taxon>
    </lineage>
</organism>
<protein>
    <submittedName>
        <fullName evidence="2">Uncharacterized protein</fullName>
    </submittedName>
</protein>
<proteinExistence type="predicted"/>
<dbReference type="AlphaFoldDB" id="A0A1A8PV13"/>
<sequence length="93" mass="10119">MSAVDGCSRWGKQGPSPPPPTGVSCYVVLYVEVCCISVEVFFCRAKLPSWGRVTLKCLFSLHLNQSSCNPLISIKVARLGLRMTTVTNSCHVS</sequence>
<name>A0A1A8PV13_9TELE</name>
<dbReference type="EMBL" id="HAEG01009557">
    <property type="protein sequence ID" value="SBR84819.1"/>
    <property type="molecule type" value="Transcribed_RNA"/>
</dbReference>
<reference evidence="2" key="2">
    <citation type="submission" date="2016-06" db="EMBL/GenBank/DDBJ databases">
        <title>The genome of a short-lived fish provides insights into sex chromosome evolution and the genetic control of aging.</title>
        <authorList>
            <person name="Reichwald K."/>
            <person name="Felder M."/>
            <person name="Petzold A."/>
            <person name="Koch P."/>
            <person name="Groth M."/>
            <person name="Platzer M."/>
        </authorList>
    </citation>
    <scope>NUCLEOTIDE SEQUENCE</scope>
    <source>
        <tissue evidence="2">Brain</tissue>
    </source>
</reference>
<accession>A0A1A8PV13</accession>
<feature type="non-terminal residue" evidence="2">
    <location>
        <position position="93"/>
    </location>
</feature>
<evidence type="ECO:0000313" key="2">
    <source>
        <dbReference type="EMBL" id="SBR84819.1"/>
    </source>
</evidence>
<evidence type="ECO:0000256" key="1">
    <source>
        <dbReference type="SAM" id="MobiDB-lite"/>
    </source>
</evidence>